<keyword evidence="1" id="KW-0175">Coiled coil</keyword>
<name>A0A2R5FL03_NOSCO</name>
<proteinExistence type="predicted"/>
<dbReference type="AlphaFoldDB" id="A0A2R5FL03"/>
<reference evidence="2 3" key="1">
    <citation type="submission" date="2017-06" db="EMBL/GenBank/DDBJ databases">
        <title>Genome sequencing of cyanobaciteial culture collection at National Institute for Environmental Studies (NIES).</title>
        <authorList>
            <person name="Hirose Y."/>
            <person name="Shimura Y."/>
            <person name="Fujisawa T."/>
            <person name="Nakamura Y."/>
            <person name="Kawachi M."/>
        </authorList>
    </citation>
    <scope>NUCLEOTIDE SEQUENCE [LARGE SCALE GENOMIC DNA]</scope>
    <source>
        <strain evidence="2 3">NIES-4072</strain>
    </source>
</reference>
<dbReference type="RefSeq" id="WP_109009256.1">
    <property type="nucleotide sequence ID" value="NZ_BDUD01000001.1"/>
</dbReference>
<evidence type="ECO:0000256" key="1">
    <source>
        <dbReference type="SAM" id="Coils"/>
    </source>
</evidence>
<evidence type="ECO:0000313" key="3">
    <source>
        <dbReference type="Proteomes" id="UP000245124"/>
    </source>
</evidence>
<dbReference type="EMBL" id="BDUD01000001">
    <property type="protein sequence ID" value="GBG19460.1"/>
    <property type="molecule type" value="Genomic_DNA"/>
</dbReference>
<evidence type="ECO:0000313" key="2">
    <source>
        <dbReference type="EMBL" id="GBG19460.1"/>
    </source>
</evidence>
<dbReference type="Proteomes" id="UP000245124">
    <property type="component" value="Unassembled WGS sequence"/>
</dbReference>
<organism evidence="2 3">
    <name type="scientific">Nostoc commune NIES-4072</name>
    <dbReference type="NCBI Taxonomy" id="2005467"/>
    <lineage>
        <taxon>Bacteria</taxon>
        <taxon>Bacillati</taxon>
        <taxon>Cyanobacteriota</taxon>
        <taxon>Cyanophyceae</taxon>
        <taxon>Nostocales</taxon>
        <taxon>Nostocaceae</taxon>
        <taxon>Nostoc</taxon>
    </lineage>
</organism>
<keyword evidence="3" id="KW-1185">Reference proteome</keyword>
<protein>
    <submittedName>
        <fullName evidence="2">Uncharacterized protein</fullName>
    </submittedName>
</protein>
<accession>A0A2R5FL03</accession>
<gene>
    <name evidence="2" type="ORF">NIES4072_31280</name>
</gene>
<feature type="coiled-coil region" evidence="1">
    <location>
        <begin position="29"/>
        <end position="113"/>
    </location>
</feature>
<comment type="caution">
    <text evidence="2">The sequence shown here is derived from an EMBL/GenBank/DDBJ whole genome shotgun (WGS) entry which is preliminary data.</text>
</comment>
<sequence>MVTELDSTLPSTETKQYSDEEITKILNTAQATRKERDAAAAKAKELETKVTELSTDLEKIKGIDPNKYQELEKLAQTYEERKLEEQRNFSELKERWTAKEATLMQQVQQLQETLKQNQIVNALEKSFYATGGKSGKDDDGYTYFDLIRDRAINYIVLDDSGKITIIDPRDKTPLKDTKGVSLTVDDLMLKLRSGGPTASLFEPIGNGAGSGMTRSQHGTQNGAMLREQIMALPRSERIAKARELGIK</sequence>